<dbReference type="AlphaFoldDB" id="K1SUV2"/>
<dbReference type="Pfam" id="PF01867">
    <property type="entry name" value="Cas_Cas1"/>
    <property type="match status" value="1"/>
</dbReference>
<dbReference type="GO" id="GO:0043571">
    <property type="term" value="P:maintenance of CRISPR repeat elements"/>
    <property type="evidence" value="ECO:0007669"/>
    <property type="project" value="InterPro"/>
</dbReference>
<name>K1SUV2_9ZZZZ</name>
<dbReference type="EMBL" id="AJWZ01005854">
    <property type="protein sequence ID" value="EKC61428.1"/>
    <property type="molecule type" value="Genomic_DNA"/>
</dbReference>
<dbReference type="GO" id="GO:0016787">
    <property type="term" value="F:hydrolase activity"/>
    <property type="evidence" value="ECO:0007669"/>
    <property type="project" value="UniProtKB-KW"/>
</dbReference>
<evidence type="ECO:0000256" key="3">
    <source>
        <dbReference type="ARBA" id="ARBA00022759"/>
    </source>
</evidence>
<keyword evidence="3" id="KW-0255">Endonuclease</keyword>
<dbReference type="GO" id="GO:0051607">
    <property type="term" value="P:defense response to virus"/>
    <property type="evidence" value="ECO:0007669"/>
    <property type="project" value="UniProtKB-KW"/>
</dbReference>
<evidence type="ECO:0000256" key="2">
    <source>
        <dbReference type="ARBA" id="ARBA00022723"/>
    </source>
</evidence>
<evidence type="ECO:0000256" key="4">
    <source>
        <dbReference type="ARBA" id="ARBA00022801"/>
    </source>
</evidence>
<dbReference type="Gene3D" id="3.100.10.20">
    <property type="entry name" value="CRISPR-associated endonuclease Cas1, N-terminal domain"/>
    <property type="match status" value="1"/>
</dbReference>
<gene>
    <name evidence="7" type="ORF">OBE_08477</name>
</gene>
<sequence length="82" mass="8749">MRQLLNTLFVTSEDIYLSLDGENVVANRGGEAVARYPLHTLQSIVSFSYAGASPALMGACAQREIGLAFCSPRGKFLARVAG</sequence>
<dbReference type="InterPro" id="IPR002729">
    <property type="entry name" value="CRISPR-assoc_Cas1"/>
</dbReference>
<evidence type="ECO:0000256" key="6">
    <source>
        <dbReference type="ARBA" id="ARBA00023118"/>
    </source>
</evidence>
<proteinExistence type="predicted"/>
<evidence type="ECO:0000256" key="1">
    <source>
        <dbReference type="ARBA" id="ARBA00022722"/>
    </source>
</evidence>
<keyword evidence="6" id="KW-0051">Antiviral defense</keyword>
<organism evidence="7">
    <name type="scientific">human gut metagenome</name>
    <dbReference type="NCBI Taxonomy" id="408170"/>
    <lineage>
        <taxon>unclassified sequences</taxon>
        <taxon>metagenomes</taxon>
        <taxon>organismal metagenomes</taxon>
    </lineage>
</organism>
<dbReference type="GO" id="GO:0004519">
    <property type="term" value="F:endonuclease activity"/>
    <property type="evidence" value="ECO:0007669"/>
    <property type="project" value="UniProtKB-KW"/>
</dbReference>
<keyword evidence="1" id="KW-0540">Nuclease</keyword>
<keyword evidence="4" id="KW-0378">Hydrolase</keyword>
<feature type="non-terminal residue" evidence="7">
    <location>
        <position position="82"/>
    </location>
</feature>
<dbReference type="GO" id="GO:0046872">
    <property type="term" value="F:metal ion binding"/>
    <property type="evidence" value="ECO:0007669"/>
    <property type="project" value="UniProtKB-KW"/>
</dbReference>
<dbReference type="GO" id="GO:0003676">
    <property type="term" value="F:nucleic acid binding"/>
    <property type="evidence" value="ECO:0007669"/>
    <property type="project" value="InterPro"/>
</dbReference>
<comment type="caution">
    <text evidence="7">The sequence shown here is derived from an EMBL/GenBank/DDBJ whole genome shotgun (WGS) entry which is preliminary data.</text>
</comment>
<keyword evidence="2" id="KW-0479">Metal-binding</keyword>
<keyword evidence="5" id="KW-0460">Magnesium</keyword>
<reference evidence="7" key="1">
    <citation type="journal article" date="2013" name="Environ. Microbiol.">
        <title>Microbiota from the distal guts of lean and obese adolescents exhibit partial functional redundancy besides clear differences in community structure.</title>
        <authorList>
            <person name="Ferrer M."/>
            <person name="Ruiz A."/>
            <person name="Lanza F."/>
            <person name="Haange S.B."/>
            <person name="Oberbach A."/>
            <person name="Till H."/>
            <person name="Bargiela R."/>
            <person name="Campoy C."/>
            <person name="Segura M.T."/>
            <person name="Richter M."/>
            <person name="von Bergen M."/>
            <person name="Seifert J."/>
            <person name="Suarez A."/>
        </authorList>
    </citation>
    <scope>NUCLEOTIDE SEQUENCE</scope>
</reference>
<accession>K1SUV2</accession>
<evidence type="ECO:0000256" key="5">
    <source>
        <dbReference type="ARBA" id="ARBA00022842"/>
    </source>
</evidence>
<evidence type="ECO:0000313" key="7">
    <source>
        <dbReference type="EMBL" id="EKC61428.1"/>
    </source>
</evidence>
<dbReference type="InterPro" id="IPR042211">
    <property type="entry name" value="CRISPR-assoc_Cas1_N"/>
</dbReference>
<protein>
    <submittedName>
        <fullName evidence="7">CRISPR-associated protein Cas1</fullName>
    </submittedName>
</protein>